<keyword evidence="3" id="KW-1185">Reference proteome</keyword>
<evidence type="ECO:0000313" key="2">
    <source>
        <dbReference type="EMBL" id="VFQ66308.1"/>
    </source>
</evidence>
<dbReference type="InterPro" id="IPR029472">
    <property type="entry name" value="Copia-like_N"/>
</dbReference>
<dbReference type="Proteomes" id="UP000595140">
    <property type="component" value="Unassembled WGS sequence"/>
</dbReference>
<dbReference type="OrthoDB" id="1296767at2759"/>
<gene>
    <name evidence="2" type="ORF">CCAM_LOCUS8084</name>
</gene>
<evidence type="ECO:0000259" key="1">
    <source>
        <dbReference type="Pfam" id="PF14244"/>
    </source>
</evidence>
<name>A0A484KNW2_9ASTE</name>
<feature type="domain" description="Retrotransposon Copia-like N-terminal" evidence="1">
    <location>
        <begin position="21"/>
        <end position="67"/>
    </location>
</feature>
<proteinExistence type="predicted"/>
<dbReference type="PANTHER" id="PTHR37610:SF97">
    <property type="entry name" value="RETROTRANSPOSON GAG DOMAIN-CONTAINING PROTEIN"/>
    <property type="match status" value="1"/>
</dbReference>
<dbReference type="PANTHER" id="PTHR37610">
    <property type="entry name" value="CCHC-TYPE DOMAIN-CONTAINING PROTEIN"/>
    <property type="match status" value="1"/>
</dbReference>
<accession>A0A484KNW2</accession>
<sequence>MAAENSSSHVPIDIQSELYLHPTDSPNFSPASQKLNGENFPQWKRSAEIALRARNKLGFVDGSSKPPDVSSPTFAQWNRCNNLVIFWILHSVESGIANSVLYCESAKEIWEDLDDRFGQSNAPKLFQLHKEIVTLVQVERFFKIHGYPKSSKGYTSSNDQGSQARKIAGNVVSETENVMTGQTVNTNHVHHSAELPMSLTSAQYNQRIALLNKDNLSDRDDGGVPGFLSSHMASSGHLAGARGKKYTCALQADNLKE</sequence>
<dbReference type="Pfam" id="PF14244">
    <property type="entry name" value="Retrotran_gag_3"/>
    <property type="match status" value="1"/>
</dbReference>
<evidence type="ECO:0000313" key="3">
    <source>
        <dbReference type="Proteomes" id="UP000595140"/>
    </source>
</evidence>
<dbReference type="EMBL" id="OOIL02000547">
    <property type="protein sequence ID" value="VFQ66308.1"/>
    <property type="molecule type" value="Genomic_DNA"/>
</dbReference>
<reference evidence="2 3" key="1">
    <citation type="submission" date="2018-04" db="EMBL/GenBank/DDBJ databases">
        <authorList>
            <person name="Vogel A."/>
        </authorList>
    </citation>
    <scope>NUCLEOTIDE SEQUENCE [LARGE SCALE GENOMIC DNA]</scope>
</reference>
<dbReference type="AlphaFoldDB" id="A0A484KNW2"/>
<protein>
    <recommendedName>
        <fullName evidence="1">Retrotransposon Copia-like N-terminal domain-containing protein</fullName>
    </recommendedName>
</protein>
<organism evidence="2 3">
    <name type="scientific">Cuscuta campestris</name>
    <dbReference type="NCBI Taxonomy" id="132261"/>
    <lineage>
        <taxon>Eukaryota</taxon>
        <taxon>Viridiplantae</taxon>
        <taxon>Streptophyta</taxon>
        <taxon>Embryophyta</taxon>
        <taxon>Tracheophyta</taxon>
        <taxon>Spermatophyta</taxon>
        <taxon>Magnoliopsida</taxon>
        <taxon>eudicotyledons</taxon>
        <taxon>Gunneridae</taxon>
        <taxon>Pentapetalae</taxon>
        <taxon>asterids</taxon>
        <taxon>lamiids</taxon>
        <taxon>Solanales</taxon>
        <taxon>Convolvulaceae</taxon>
        <taxon>Cuscuteae</taxon>
        <taxon>Cuscuta</taxon>
        <taxon>Cuscuta subgen. Grammica</taxon>
        <taxon>Cuscuta sect. Cleistogrammica</taxon>
    </lineage>
</organism>